<accession>A0A511AZ50</accession>
<dbReference type="PIRSF" id="PIRSF016262">
    <property type="entry name" value="LPLase"/>
    <property type="match status" value="1"/>
</dbReference>
<dbReference type="PANTHER" id="PTHR10993:SF7">
    <property type="entry name" value="LIPOYLTRANSFERASE 2, MITOCHONDRIAL-RELATED"/>
    <property type="match status" value="1"/>
</dbReference>
<protein>
    <recommendedName>
        <fullName evidence="5 6">Octanoyltransferase</fullName>
        <ecNumber evidence="5 6">2.3.1.181</ecNumber>
    </recommendedName>
    <alternativeName>
        <fullName evidence="5">Lipoate-protein ligase B</fullName>
    </alternativeName>
    <alternativeName>
        <fullName evidence="5">Lipoyl/octanoyl transferase</fullName>
    </alternativeName>
    <alternativeName>
        <fullName evidence="5">Octanoyl-[acyl-carrier-protein]-protein N-octanoyltransferase</fullName>
    </alternativeName>
</protein>
<dbReference type="GO" id="GO:0005737">
    <property type="term" value="C:cytoplasm"/>
    <property type="evidence" value="ECO:0007669"/>
    <property type="project" value="UniProtKB-SubCell"/>
</dbReference>
<dbReference type="PANTHER" id="PTHR10993">
    <property type="entry name" value="OCTANOYLTRANSFERASE"/>
    <property type="match status" value="1"/>
</dbReference>
<keyword evidence="12" id="KW-1185">Reference proteome</keyword>
<reference evidence="11 12" key="1">
    <citation type="submission" date="2019-07" db="EMBL/GenBank/DDBJ databases">
        <title>Whole genome shotgun sequence of Gluconobacter wancherniae NBRC 103581.</title>
        <authorList>
            <person name="Hosoyama A."/>
            <person name="Uohara A."/>
            <person name="Ohji S."/>
            <person name="Ichikawa N."/>
        </authorList>
    </citation>
    <scope>NUCLEOTIDE SEQUENCE [LARGE SCALE GENOMIC DNA]</scope>
    <source>
        <strain evidence="11 12">NBRC 103581</strain>
    </source>
</reference>
<evidence type="ECO:0000313" key="12">
    <source>
        <dbReference type="Proteomes" id="UP000321230"/>
    </source>
</evidence>
<evidence type="ECO:0000259" key="10">
    <source>
        <dbReference type="PROSITE" id="PS51733"/>
    </source>
</evidence>
<dbReference type="GO" id="GO:0033819">
    <property type="term" value="F:lipoyl(octanoyl) transferase activity"/>
    <property type="evidence" value="ECO:0007669"/>
    <property type="project" value="UniProtKB-EC"/>
</dbReference>
<dbReference type="RefSeq" id="WP_186819473.1">
    <property type="nucleotide sequence ID" value="NZ_BARC01000012.1"/>
</dbReference>
<feature type="binding site" evidence="5 8">
    <location>
        <begin position="161"/>
        <end position="163"/>
    </location>
    <ligand>
        <name>substrate</name>
    </ligand>
</feature>
<feature type="active site" description="Acyl-thioester intermediate" evidence="5 7">
    <location>
        <position position="192"/>
    </location>
</feature>
<dbReference type="InterPro" id="IPR000544">
    <property type="entry name" value="Octanoyltransferase"/>
</dbReference>
<evidence type="ECO:0000256" key="7">
    <source>
        <dbReference type="PIRSR" id="PIRSR016262-1"/>
    </source>
</evidence>
<evidence type="ECO:0000256" key="6">
    <source>
        <dbReference type="PIRNR" id="PIRNR016262"/>
    </source>
</evidence>
<dbReference type="HAMAP" id="MF_00013">
    <property type="entry name" value="LipB"/>
    <property type="match status" value="1"/>
</dbReference>
<evidence type="ECO:0000256" key="3">
    <source>
        <dbReference type="ARBA" id="ARBA00023315"/>
    </source>
</evidence>
<evidence type="ECO:0000256" key="9">
    <source>
        <dbReference type="PIRSR" id="PIRSR016262-3"/>
    </source>
</evidence>
<feature type="domain" description="BPL/LPL catalytic" evidence="10">
    <location>
        <begin position="44"/>
        <end position="230"/>
    </location>
</feature>
<comment type="function">
    <text evidence="4 5 6">Catalyzes the transfer of endogenously produced octanoic acid from octanoyl-acyl-carrier-protein onto the lipoyl domains of lipoate-dependent enzymes. Lipoyl-ACP can also act as a substrate although octanoyl-ACP is likely to be the physiological substrate.</text>
</comment>
<keyword evidence="2 5" id="KW-0808">Transferase</keyword>
<keyword evidence="3 5" id="KW-0012">Acyltransferase</keyword>
<dbReference type="Gene3D" id="3.30.930.10">
    <property type="entry name" value="Bira Bifunctional Protein, Domain 2"/>
    <property type="match status" value="1"/>
</dbReference>
<evidence type="ECO:0000256" key="1">
    <source>
        <dbReference type="ARBA" id="ARBA00004821"/>
    </source>
</evidence>
<dbReference type="Pfam" id="PF21948">
    <property type="entry name" value="LplA-B_cat"/>
    <property type="match status" value="1"/>
</dbReference>
<keyword evidence="5" id="KW-0963">Cytoplasm</keyword>
<dbReference type="PROSITE" id="PS01313">
    <property type="entry name" value="LIPB"/>
    <property type="match status" value="1"/>
</dbReference>
<evidence type="ECO:0000256" key="4">
    <source>
        <dbReference type="ARBA" id="ARBA00024732"/>
    </source>
</evidence>
<dbReference type="CDD" id="cd16444">
    <property type="entry name" value="LipB"/>
    <property type="match status" value="1"/>
</dbReference>
<dbReference type="NCBIfam" id="NF010921">
    <property type="entry name" value="PRK14341.1"/>
    <property type="match status" value="1"/>
</dbReference>
<comment type="subcellular location">
    <subcellularLocation>
        <location evidence="5">Cytoplasm</location>
    </subcellularLocation>
</comment>
<dbReference type="InterPro" id="IPR045864">
    <property type="entry name" value="aa-tRNA-synth_II/BPL/LPL"/>
</dbReference>
<gene>
    <name evidence="5 11" type="primary">lipB</name>
    <name evidence="11" type="ORF">GWA01_12160</name>
</gene>
<comment type="similarity">
    <text evidence="5 6">Belongs to the LipB family.</text>
</comment>
<evidence type="ECO:0000256" key="8">
    <source>
        <dbReference type="PIRSR" id="PIRSR016262-2"/>
    </source>
</evidence>
<dbReference type="AlphaFoldDB" id="A0A511AZ50"/>
<name>A0A511AZ50_9PROT</name>
<dbReference type="SUPFAM" id="SSF55681">
    <property type="entry name" value="Class II aaRS and biotin synthetases"/>
    <property type="match status" value="1"/>
</dbReference>
<evidence type="ECO:0000256" key="2">
    <source>
        <dbReference type="ARBA" id="ARBA00022679"/>
    </source>
</evidence>
<dbReference type="EC" id="2.3.1.181" evidence="5 6"/>
<proteinExistence type="inferred from homology"/>
<organism evidence="11 12">
    <name type="scientific">Gluconobacter wancherniae NBRC 103581</name>
    <dbReference type="NCBI Taxonomy" id="656744"/>
    <lineage>
        <taxon>Bacteria</taxon>
        <taxon>Pseudomonadati</taxon>
        <taxon>Pseudomonadota</taxon>
        <taxon>Alphaproteobacteria</taxon>
        <taxon>Acetobacterales</taxon>
        <taxon>Acetobacteraceae</taxon>
        <taxon>Gluconobacter</taxon>
    </lineage>
</organism>
<dbReference type="InterPro" id="IPR004143">
    <property type="entry name" value="BPL_LPL_catalytic"/>
</dbReference>
<feature type="site" description="Lowers pKa of active site Cys" evidence="5 9">
    <location>
        <position position="158"/>
    </location>
</feature>
<comment type="caution">
    <text evidence="11">The sequence shown here is derived from an EMBL/GenBank/DDBJ whole genome shotgun (WGS) entry which is preliminary data.</text>
</comment>
<sequence length="233" mass="25776">MVETRAIAVSDFCEEILWKTNERPTPYPDALEFMAEKSRKIREGSASPIVWLVEHPPVFTAGTSAKADDLYNPHGYPTYDAGRGGQWTYHGPGQRLAYVMLDLAHPNGPTPPRDLRAFVKSLENWVIASLAQLGITAFTREGRIGVWTVDPQSGLEAKIGALGIRVSRWVSWHGVSINVDPALDDFDGIVPCGIREFGVTSISRFNPSLTMQDLDSALLQCWSQFFGSTPKEI</sequence>
<dbReference type="Proteomes" id="UP000321230">
    <property type="component" value="Unassembled WGS sequence"/>
</dbReference>
<comment type="catalytic activity">
    <reaction evidence="5 6">
        <text>octanoyl-[ACP] + L-lysyl-[protein] = N(6)-octanoyl-L-lysyl-[protein] + holo-[ACP] + H(+)</text>
        <dbReference type="Rhea" id="RHEA:17665"/>
        <dbReference type="Rhea" id="RHEA-COMP:9636"/>
        <dbReference type="Rhea" id="RHEA-COMP:9685"/>
        <dbReference type="Rhea" id="RHEA-COMP:9752"/>
        <dbReference type="Rhea" id="RHEA-COMP:9928"/>
        <dbReference type="ChEBI" id="CHEBI:15378"/>
        <dbReference type="ChEBI" id="CHEBI:29969"/>
        <dbReference type="ChEBI" id="CHEBI:64479"/>
        <dbReference type="ChEBI" id="CHEBI:78463"/>
        <dbReference type="ChEBI" id="CHEBI:78809"/>
        <dbReference type="EC" id="2.3.1.181"/>
    </reaction>
</comment>
<feature type="binding site" evidence="5 8">
    <location>
        <begin position="174"/>
        <end position="176"/>
    </location>
    <ligand>
        <name>substrate</name>
    </ligand>
</feature>
<dbReference type="GO" id="GO:0009249">
    <property type="term" value="P:protein lipoylation"/>
    <property type="evidence" value="ECO:0007669"/>
    <property type="project" value="InterPro"/>
</dbReference>
<dbReference type="EMBL" id="BJUZ01000001">
    <property type="protein sequence ID" value="GEK93446.1"/>
    <property type="molecule type" value="Genomic_DNA"/>
</dbReference>
<dbReference type="UniPathway" id="UPA00538">
    <property type="reaction ID" value="UER00592"/>
</dbReference>
<comment type="pathway">
    <text evidence="1 5 6">Protein modification; protein lipoylation via endogenous pathway; protein N(6)-(lipoyl)lysine from octanoyl-[acyl-carrier-protein]: step 1/2.</text>
</comment>
<dbReference type="InterPro" id="IPR020605">
    <property type="entry name" value="Octanoyltransferase_CS"/>
</dbReference>
<comment type="miscellaneous">
    <text evidence="5">In the reaction, the free carboxyl group of octanoic acid is attached via an amide linkage to the epsilon-amino group of a specific lysine residue of lipoyl domains of lipoate-dependent enzymes.</text>
</comment>
<evidence type="ECO:0000313" key="11">
    <source>
        <dbReference type="EMBL" id="GEK93446.1"/>
    </source>
</evidence>
<feature type="binding site" evidence="5 8">
    <location>
        <begin position="83"/>
        <end position="90"/>
    </location>
    <ligand>
        <name>substrate</name>
    </ligand>
</feature>
<dbReference type="PROSITE" id="PS51733">
    <property type="entry name" value="BPL_LPL_CATALYTIC"/>
    <property type="match status" value="1"/>
</dbReference>
<evidence type="ECO:0000256" key="5">
    <source>
        <dbReference type="HAMAP-Rule" id="MF_00013"/>
    </source>
</evidence>
<dbReference type="NCBIfam" id="TIGR00214">
    <property type="entry name" value="lipB"/>
    <property type="match status" value="1"/>
</dbReference>